<evidence type="ECO:0000256" key="3">
    <source>
        <dbReference type="ARBA" id="ARBA00022475"/>
    </source>
</evidence>
<proteinExistence type="inferred from homology"/>
<dbReference type="PROSITE" id="PS00216">
    <property type="entry name" value="SUGAR_TRANSPORT_1"/>
    <property type="match status" value="2"/>
</dbReference>
<evidence type="ECO:0000256" key="1">
    <source>
        <dbReference type="ARBA" id="ARBA00004651"/>
    </source>
</evidence>
<keyword evidence="4" id="KW-0762">Sugar transport</keyword>
<protein>
    <submittedName>
        <fullName evidence="11">Uncharacterized protein GLT2-1</fullName>
    </submittedName>
</protein>
<dbReference type="PANTHER" id="PTHR23503:SF8">
    <property type="entry name" value="FACILITATED GLUCOSE TRANSPORTER PROTEIN 1"/>
    <property type="match status" value="1"/>
</dbReference>
<dbReference type="GO" id="GO:0015749">
    <property type="term" value="P:monosaccharide transmembrane transport"/>
    <property type="evidence" value="ECO:0000318"/>
    <property type="project" value="GO_Central"/>
</dbReference>
<comment type="similarity">
    <text evidence="8">Belongs to the major facilitator superfamily. Sugar transporter (TC 2.A.1.1) family.</text>
</comment>
<dbReference type="PRINTS" id="PR00171">
    <property type="entry name" value="SUGRTRNSPORT"/>
</dbReference>
<feature type="transmembrane region" description="Helical" evidence="9">
    <location>
        <begin position="84"/>
        <end position="104"/>
    </location>
</feature>
<evidence type="ECO:0000256" key="7">
    <source>
        <dbReference type="ARBA" id="ARBA00023136"/>
    </source>
</evidence>
<feature type="transmembrane region" description="Helical" evidence="9">
    <location>
        <begin position="387"/>
        <end position="406"/>
    </location>
</feature>
<dbReference type="Pfam" id="PF00083">
    <property type="entry name" value="Sugar_tr"/>
    <property type="match status" value="1"/>
</dbReference>
<keyword evidence="6 9" id="KW-1133">Transmembrane helix</keyword>
<feature type="domain" description="Major facilitator superfamily (MFS) profile" evidence="10">
    <location>
        <begin position="48"/>
        <end position="472"/>
    </location>
</feature>
<accession>D8S357</accession>
<dbReference type="eggNOG" id="KOG0254">
    <property type="taxonomic scope" value="Eukaryota"/>
</dbReference>
<evidence type="ECO:0000313" key="12">
    <source>
        <dbReference type="Proteomes" id="UP000001514"/>
    </source>
</evidence>
<reference evidence="11 12" key="1">
    <citation type="journal article" date="2011" name="Science">
        <title>The Selaginella genome identifies genetic changes associated with the evolution of vascular plants.</title>
        <authorList>
            <person name="Banks J.A."/>
            <person name="Nishiyama T."/>
            <person name="Hasebe M."/>
            <person name="Bowman J.L."/>
            <person name="Gribskov M."/>
            <person name="dePamphilis C."/>
            <person name="Albert V.A."/>
            <person name="Aono N."/>
            <person name="Aoyama T."/>
            <person name="Ambrose B.A."/>
            <person name="Ashton N.W."/>
            <person name="Axtell M.J."/>
            <person name="Barker E."/>
            <person name="Barker M.S."/>
            <person name="Bennetzen J.L."/>
            <person name="Bonawitz N.D."/>
            <person name="Chapple C."/>
            <person name="Cheng C."/>
            <person name="Correa L.G."/>
            <person name="Dacre M."/>
            <person name="DeBarry J."/>
            <person name="Dreyer I."/>
            <person name="Elias M."/>
            <person name="Engstrom E.M."/>
            <person name="Estelle M."/>
            <person name="Feng L."/>
            <person name="Finet C."/>
            <person name="Floyd S.K."/>
            <person name="Frommer W.B."/>
            <person name="Fujita T."/>
            <person name="Gramzow L."/>
            <person name="Gutensohn M."/>
            <person name="Harholt J."/>
            <person name="Hattori M."/>
            <person name="Heyl A."/>
            <person name="Hirai T."/>
            <person name="Hiwatashi Y."/>
            <person name="Ishikawa M."/>
            <person name="Iwata M."/>
            <person name="Karol K.G."/>
            <person name="Koehler B."/>
            <person name="Kolukisaoglu U."/>
            <person name="Kubo M."/>
            <person name="Kurata T."/>
            <person name="Lalonde S."/>
            <person name="Li K."/>
            <person name="Li Y."/>
            <person name="Litt A."/>
            <person name="Lyons E."/>
            <person name="Manning G."/>
            <person name="Maruyama T."/>
            <person name="Michael T.P."/>
            <person name="Mikami K."/>
            <person name="Miyazaki S."/>
            <person name="Morinaga S."/>
            <person name="Murata T."/>
            <person name="Mueller-Roeber B."/>
            <person name="Nelson D.R."/>
            <person name="Obara M."/>
            <person name="Oguri Y."/>
            <person name="Olmstead R.G."/>
            <person name="Onodera N."/>
            <person name="Petersen B.L."/>
            <person name="Pils B."/>
            <person name="Prigge M."/>
            <person name="Rensing S.A."/>
            <person name="Riano-Pachon D.M."/>
            <person name="Roberts A.W."/>
            <person name="Sato Y."/>
            <person name="Scheller H.V."/>
            <person name="Schulz B."/>
            <person name="Schulz C."/>
            <person name="Shakirov E.V."/>
            <person name="Shibagaki N."/>
            <person name="Shinohara N."/>
            <person name="Shippen D.E."/>
            <person name="Soerensen I."/>
            <person name="Sotooka R."/>
            <person name="Sugimoto N."/>
            <person name="Sugita M."/>
            <person name="Sumikawa N."/>
            <person name="Tanurdzic M."/>
            <person name="Theissen G."/>
            <person name="Ulvskov P."/>
            <person name="Wakazuki S."/>
            <person name="Weng J.K."/>
            <person name="Willats W.W."/>
            <person name="Wipf D."/>
            <person name="Wolf P.G."/>
            <person name="Yang L."/>
            <person name="Zimmer A.D."/>
            <person name="Zhu Q."/>
            <person name="Mitros T."/>
            <person name="Hellsten U."/>
            <person name="Loque D."/>
            <person name="Otillar R."/>
            <person name="Salamov A."/>
            <person name="Schmutz J."/>
            <person name="Shapiro H."/>
            <person name="Lindquist E."/>
            <person name="Lucas S."/>
            <person name="Rokhsar D."/>
            <person name="Grigoriev I.V."/>
        </authorList>
    </citation>
    <scope>NUCLEOTIDE SEQUENCE [LARGE SCALE GENOMIC DNA]</scope>
</reference>
<dbReference type="KEGG" id="smo:SELMODRAFT_107365"/>
<evidence type="ECO:0000313" key="11">
    <source>
        <dbReference type="EMBL" id="EFJ21206.1"/>
    </source>
</evidence>
<keyword evidence="7 9" id="KW-0472">Membrane</keyword>
<dbReference type="InParanoid" id="D8S357"/>
<dbReference type="NCBIfam" id="TIGR00879">
    <property type="entry name" value="SP"/>
    <property type="match status" value="1"/>
</dbReference>
<feature type="transmembrane region" description="Helical" evidence="9">
    <location>
        <begin position="354"/>
        <end position="375"/>
    </location>
</feature>
<dbReference type="InterPro" id="IPR005828">
    <property type="entry name" value="MFS_sugar_transport-like"/>
</dbReference>
<evidence type="ECO:0000256" key="2">
    <source>
        <dbReference type="ARBA" id="ARBA00022448"/>
    </source>
</evidence>
<dbReference type="Gene3D" id="1.20.1250.20">
    <property type="entry name" value="MFS general substrate transporter like domains"/>
    <property type="match status" value="1"/>
</dbReference>
<dbReference type="GO" id="GO:0005886">
    <property type="term" value="C:plasma membrane"/>
    <property type="evidence" value="ECO:0007669"/>
    <property type="project" value="UniProtKB-SubCell"/>
</dbReference>
<dbReference type="InterPro" id="IPR036259">
    <property type="entry name" value="MFS_trans_sf"/>
</dbReference>
<keyword evidence="12" id="KW-1185">Reference proteome</keyword>
<dbReference type="STRING" id="88036.D8S357"/>
<evidence type="ECO:0000256" key="8">
    <source>
        <dbReference type="RuleBase" id="RU003346"/>
    </source>
</evidence>
<evidence type="ECO:0000256" key="4">
    <source>
        <dbReference type="ARBA" id="ARBA00022597"/>
    </source>
</evidence>
<dbReference type="GO" id="GO:0016020">
    <property type="term" value="C:membrane"/>
    <property type="evidence" value="ECO:0000318"/>
    <property type="project" value="GO_Central"/>
</dbReference>
<feature type="transmembrane region" description="Helical" evidence="9">
    <location>
        <begin position="447"/>
        <end position="464"/>
    </location>
</feature>
<dbReference type="SUPFAM" id="SSF103473">
    <property type="entry name" value="MFS general substrate transporter"/>
    <property type="match status" value="1"/>
</dbReference>
<evidence type="ECO:0000256" key="9">
    <source>
        <dbReference type="SAM" id="Phobius"/>
    </source>
</evidence>
<evidence type="ECO:0000256" key="6">
    <source>
        <dbReference type="ARBA" id="ARBA00022989"/>
    </source>
</evidence>
<keyword evidence="5 9" id="KW-0812">Transmembrane</keyword>
<dbReference type="Gramene" id="EFJ21206">
    <property type="protein sequence ID" value="EFJ21206"/>
    <property type="gene ID" value="SELMODRAFT_107365"/>
</dbReference>
<keyword evidence="3" id="KW-1003">Cell membrane</keyword>
<evidence type="ECO:0000259" key="10">
    <source>
        <dbReference type="PROSITE" id="PS50850"/>
    </source>
</evidence>
<gene>
    <name evidence="11" type="primary">GLT2-1</name>
    <name evidence="11" type="ORF">SELMODRAFT_107365</name>
</gene>
<comment type="subcellular location">
    <subcellularLocation>
        <location evidence="1">Cell membrane</location>
        <topology evidence="1">Multi-pass membrane protein</topology>
    </subcellularLocation>
</comment>
<name>D8S357_SELML</name>
<dbReference type="InterPro" id="IPR003663">
    <property type="entry name" value="Sugar/inositol_transpt"/>
</dbReference>
<dbReference type="HOGENOM" id="CLU_001265_30_5_1"/>
<evidence type="ECO:0000256" key="5">
    <source>
        <dbReference type="ARBA" id="ARBA00022692"/>
    </source>
</evidence>
<dbReference type="OMA" id="NAIMVPS"/>
<sequence>MDGIVATNAGQRICFPKICARLRDYRHGFDPDQEQANQPVPWHLSLPHICVALIISALFGYHIGVVNIPLPYISRDLGFGENSLAQGFVVSVCLIGAFAGCAISGTVADRLGRRRAFQLCAIPMVLGPILSAKAWNLASMLVGRLLVGCGLGIGAPVLALYVSEVSPTQVRGSFGSFPQTATCIGLLAALIVGLPISSTPDWWRACFWISTLPAALLLLGMEFCAESPRWLFKNSRWYEAEHELERLWGAAHAKAAMSELVQSEQSDDLEMIAPWKELLDRRYVRAVLLGGGLFALQQFSGINAIFYFSSTVLKSAGVSSDLAATVSVGAVNLVGSFVAAGLMDRLGRRKLMMWSFTGMAVSMAMQAAVAAFGFLKPIRATTTLIGTLFYVFSFASGAGPVPALLLPEIIPIRIRGKAMAFAMCVHWVAHFFVGLLFLPLINATGASVLYTFFSVVCFFAAIFVKRNVVETKGRSLEDLEMLLVAGH</sequence>
<dbReference type="InterPro" id="IPR045263">
    <property type="entry name" value="GLUT"/>
</dbReference>
<dbReference type="FunCoup" id="D8S357">
    <property type="interactions" value="417"/>
</dbReference>
<dbReference type="EMBL" id="GL377600">
    <property type="protein sequence ID" value="EFJ21206.1"/>
    <property type="molecule type" value="Genomic_DNA"/>
</dbReference>
<feature type="transmembrane region" description="Helical" evidence="9">
    <location>
        <begin position="174"/>
        <end position="196"/>
    </location>
</feature>
<feature type="transmembrane region" description="Helical" evidence="9">
    <location>
        <begin position="44"/>
        <end position="64"/>
    </location>
</feature>
<feature type="transmembrane region" description="Helical" evidence="9">
    <location>
        <begin position="418"/>
        <end position="441"/>
    </location>
</feature>
<dbReference type="GO" id="GO:0015149">
    <property type="term" value="F:hexose transmembrane transporter activity"/>
    <property type="evidence" value="ECO:0000318"/>
    <property type="project" value="GO_Central"/>
</dbReference>
<dbReference type="PANTHER" id="PTHR23503">
    <property type="entry name" value="SOLUTE CARRIER FAMILY 2"/>
    <property type="match status" value="1"/>
</dbReference>
<feature type="transmembrane region" description="Helical" evidence="9">
    <location>
        <begin position="322"/>
        <end position="342"/>
    </location>
</feature>
<dbReference type="CDD" id="cd17315">
    <property type="entry name" value="MFS_GLUT_like"/>
    <property type="match status" value="1"/>
</dbReference>
<organism evidence="12">
    <name type="scientific">Selaginella moellendorffii</name>
    <name type="common">Spikemoss</name>
    <dbReference type="NCBI Taxonomy" id="88036"/>
    <lineage>
        <taxon>Eukaryota</taxon>
        <taxon>Viridiplantae</taxon>
        <taxon>Streptophyta</taxon>
        <taxon>Embryophyta</taxon>
        <taxon>Tracheophyta</taxon>
        <taxon>Lycopodiopsida</taxon>
        <taxon>Selaginellales</taxon>
        <taxon>Selaginellaceae</taxon>
        <taxon>Selaginella</taxon>
    </lineage>
</organism>
<feature type="transmembrane region" description="Helical" evidence="9">
    <location>
        <begin position="141"/>
        <end position="162"/>
    </location>
</feature>
<keyword evidence="2 8" id="KW-0813">Transport</keyword>
<dbReference type="AlphaFoldDB" id="D8S357"/>
<dbReference type="Proteomes" id="UP000001514">
    <property type="component" value="Unassembled WGS sequence"/>
</dbReference>
<dbReference type="InterPro" id="IPR005829">
    <property type="entry name" value="Sugar_transporter_CS"/>
</dbReference>
<feature type="transmembrane region" description="Helical" evidence="9">
    <location>
        <begin position="286"/>
        <end position="310"/>
    </location>
</feature>
<dbReference type="InterPro" id="IPR020846">
    <property type="entry name" value="MFS_dom"/>
</dbReference>
<dbReference type="PROSITE" id="PS50850">
    <property type="entry name" value="MFS"/>
    <property type="match status" value="1"/>
</dbReference>
<dbReference type="FunFam" id="1.20.1250.20:FF:000218">
    <property type="entry name" value="facilitated trehalose transporter Tret1"/>
    <property type="match status" value="1"/>
</dbReference>